<dbReference type="Proteomes" id="UP000236173">
    <property type="component" value="Unassembled WGS sequence"/>
</dbReference>
<dbReference type="InterPro" id="IPR041916">
    <property type="entry name" value="Anti_sigma_zinc_sf"/>
</dbReference>
<protein>
    <recommendedName>
        <fullName evidence="2">Putative zinc-finger domain-containing protein</fullName>
    </recommendedName>
</protein>
<keyword evidence="1" id="KW-0472">Membrane</keyword>
<gene>
    <name evidence="3" type="ORF">HRbin17_02026</name>
</gene>
<feature type="domain" description="Putative zinc-finger" evidence="2">
    <location>
        <begin position="3"/>
        <end position="37"/>
    </location>
</feature>
<sequence length="200" mass="22380">MTCREFQERALAWLENALTTAQQAAMVEHERDCPACRAALAQMAGALELVRQAAQWHPVLPPPPVLALPARCRVKGGLSRWAVTLGIVLLLSAVGVTLRGWWEPTPTAGRFGCRGIGDDFVVEVQTPQSEAVRLQVWENDGRLVADFWVQTQPVVVYQWRLSDLLKRSLRANAVYRVRATTRKGVWGEVTMSVNPLSRRR</sequence>
<reference evidence="4" key="1">
    <citation type="submission" date="2017-09" db="EMBL/GenBank/DDBJ databases">
        <title>Metaegenomics of thermophilic ammonia-oxidizing enrichment culture.</title>
        <authorList>
            <person name="Kato S."/>
            <person name="Suzuki K."/>
        </authorList>
    </citation>
    <scope>NUCLEOTIDE SEQUENCE [LARGE SCALE GENOMIC DNA]</scope>
</reference>
<keyword evidence="1" id="KW-1133">Transmembrane helix</keyword>
<organism evidence="3 4">
    <name type="scientific">Candidatus Fervidibacter japonicus</name>
    <dbReference type="NCBI Taxonomy" id="2035412"/>
    <lineage>
        <taxon>Bacteria</taxon>
        <taxon>Candidatus Fervidibacterota</taxon>
        <taxon>Candidatus Fervidibacter</taxon>
    </lineage>
</organism>
<dbReference type="InterPro" id="IPR027383">
    <property type="entry name" value="Znf_put"/>
</dbReference>
<evidence type="ECO:0000313" key="4">
    <source>
        <dbReference type="Proteomes" id="UP000236173"/>
    </source>
</evidence>
<name>A0A2H5XE89_9BACT</name>
<dbReference type="Pfam" id="PF13490">
    <property type="entry name" value="zf-HC2"/>
    <property type="match status" value="1"/>
</dbReference>
<proteinExistence type="predicted"/>
<evidence type="ECO:0000259" key="2">
    <source>
        <dbReference type="Pfam" id="PF13490"/>
    </source>
</evidence>
<dbReference type="Gene3D" id="1.10.10.1320">
    <property type="entry name" value="Anti-sigma factor, zinc-finger domain"/>
    <property type="match status" value="1"/>
</dbReference>
<dbReference type="AlphaFoldDB" id="A0A2H5XE89"/>
<evidence type="ECO:0000256" key="1">
    <source>
        <dbReference type="SAM" id="Phobius"/>
    </source>
</evidence>
<accession>A0A2H5XE89</accession>
<dbReference type="EMBL" id="BEHT01000029">
    <property type="protein sequence ID" value="GBC99501.1"/>
    <property type="molecule type" value="Genomic_DNA"/>
</dbReference>
<evidence type="ECO:0000313" key="3">
    <source>
        <dbReference type="EMBL" id="GBC99501.1"/>
    </source>
</evidence>
<keyword evidence="1" id="KW-0812">Transmembrane</keyword>
<comment type="caution">
    <text evidence="3">The sequence shown here is derived from an EMBL/GenBank/DDBJ whole genome shotgun (WGS) entry which is preliminary data.</text>
</comment>
<feature type="transmembrane region" description="Helical" evidence="1">
    <location>
        <begin position="81"/>
        <end position="102"/>
    </location>
</feature>